<feature type="domain" description="TMEM205-like" evidence="6">
    <location>
        <begin position="29"/>
        <end position="128"/>
    </location>
</feature>
<evidence type="ECO:0000256" key="2">
    <source>
        <dbReference type="ARBA" id="ARBA00022692"/>
    </source>
</evidence>
<name>A0A9W8NHA3_9PEZI</name>
<evidence type="ECO:0000256" key="5">
    <source>
        <dbReference type="SAM" id="Phobius"/>
    </source>
</evidence>
<protein>
    <recommendedName>
        <fullName evidence="6">TMEM205-like domain-containing protein</fullName>
    </recommendedName>
</protein>
<feature type="transmembrane region" description="Helical" evidence="5">
    <location>
        <begin position="22"/>
        <end position="45"/>
    </location>
</feature>
<dbReference type="AlphaFoldDB" id="A0A9W8NHA3"/>
<feature type="transmembrane region" description="Helical" evidence="5">
    <location>
        <begin position="173"/>
        <end position="191"/>
    </location>
</feature>
<evidence type="ECO:0000313" key="8">
    <source>
        <dbReference type="Proteomes" id="UP001148614"/>
    </source>
</evidence>
<feature type="transmembrane region" description="Helical" evidence="5">
    <location>
        <begin position="66"/>
        <end position="85"/>
    </location>
</feature>
<dbReference type="PANTHER" id="PTHR23241">
    <property type="entry name" value="LATE EMBRYOGENESIS ABUNDANT PLANTS LEA-RELATED"/>
    <property type="match status" value="1"/>
</dbReference>
<dbReference type="PANTHER" id="PTHR23241:SF102">
    <property type="entry name" value="LD23009P"/>
    <property type="match status" value="1"/>
</dbReference>
<reference evidence="7" key="1">
    <citation type="submission" date="2022-07" db="EMBL/GenBank/DDBJ databases">
        <title>Genome Sequence of Xylaria arbuscula.</title>
        <authorList>
            <person name="Buettner E."/>
        </authorList>
    </citation>
    <scope>NUCLEOTIDE SEQUENCE</scope>
    <source>
        <strain evidence="7">VT107</strain>
    </source>
</reference>
<evidence type="ECO:0000256" key="1">
    <source>
        <dbReference type="ARBA" id="ARBA00004370"/>
    </source>
</evidence>
<evidence type="ECO:0000256" key="3">
    <source>
        <dbReference type="ARBA" id="ARBA00022989"/>
    </source>
</evidence>
<dbReference type="EMBL" id="JANPWZ010000524">
    <property type="protein sequence ID" value="KAJ3575691.1"/>
    <property type="molecule type" value="Genomic_DNA"/>
</dbReference>
<keyword evidence="8" id="KW-1185">Reference proteome</keyword>
<comment type="subcellular location">
    <subcellularLocation>
        <location evidence="1">Membrane</location>
    </subcellularLocation>
</comment>
<evidence type="ECO:0000313" key="7">
    <source>
        <dbReference type="EMBL" id="KAJ3575691.1"/>
    </source>
</evidence>
<evidence type="ECO:0000259" key="6">
    <source>
        <dbReference type="Pfam" id="PF13664"/>
    </source>
</evidence>
<keyword evidence="2 5" id="KW-0812">Transmembrane</keyword>
<comment type="caution">
    <text evidence="7">The sequence shown here is derived from an EMBL/GenBank/DDBJ whole genome shotgun (WGS) entry which is preliminary data.</text>
</comment>
<dbReference type="GO" id="GO:0016020">
    <property type="term" value="C:membrane"/>
    <property type="evidence" value="ECO:0007669"/>
    <property type="project" value="UniProtKB-SubCell"/>
</dbReference>
<dbReference type="Proteomes" id="UP001148614">
    <property type="component" value="Unassembled WGS sequence"/>
</dbReference>
<accession>A0A9W8NHA3</accession>
<dbReference type="VEuPathDB" id="FungiDB:F4678DRAFT_414356"/>
<keyword evidence="4 5" id="KW-0472">Membrane</keyword>
<dbReference type="InterPro" id="IPR025423">
    <property type="entry name" value="TMEM205-like"/>
</dbReference>
<evidence type="ECO:0000256" key="4">
    <source>
        <dbReference type="ARBA" id="ARBA00023136"/>
    </source>
</evidence>
<organism evidence="7 8">
    <name type="scientific">Xylaria arbuscula</name>
    <dbReference type="NCBI Taxonomy" id="114810"/>
    <lineage>
        <taxon>Eukaryota</taxon>
        <taxon>Fungi</taxon>
        <taxon>Dikarya</taxon>
        <taxon>Ascomycota</taxon>
        <taxon>Pezizomycotina</taxon>
        <taxon>Sordariomycetes</taxon>
        <taxon>Xylariomycetidae</taxon>
        <taxon>Xylariales</taxon>
        <taxon>Xylariaceae</taxon>
        <taxon>Xylaria</taxon>
    </lineage>
</organism>
<keyword evidence="3 5" id="KW-1133">Transmembrane helix</keyword>
<dbReference type="InterPro" id="IPR053009">
    <property type="entry name" value="Xanthocillin_Biosynth-Assoc"/>
</dbReference>
<gene>
    <name evidence="7" type="ORF">NPX13_g3946</name>
</gene>
<feature type="transmembrane region" description="Helical" evidence="5">
    <location>
        <begin position="97"/>
        <end position="116"/>
    </location>
</feature>
<dbReference type="Pfam" id="PF13664">
    <property type="entry name" value="DUF4149"/>
    <property type="match status" value="1"/>
</dbReference>
<proteinExistence type="predicted"/>
<sequence length="202" mass="22473">MYIPAPTTEAQSVASAMNLNSLLAPLHLLSFSGLLGTQLYQTFVVTKICYTSLPRSAFTTLQKSLFPIYFRSQSLLLLLTVVTIPSRGPLTLLANKASWIPFAIAGATATLNWLIYGPRTRKLMIEGTHQETRDRLQKQKLIDDPDNDAKGAVAETPSPEMQRIRRAFSRSHAMSIHLNLLTIGAMLWWGYKLGSSLNLKLK</sequence>